<dbReference type="NCBIfam" id="TIGR00675">
    <property type="entry name" value="dcm"/>
    <property type="match status" value="1"/>
</dbReference>
<dbReference type="PROSITE" id="PS00094">
    <property type="entry name" value="C5_MTASE_1"/>
    <property type="match status" value="1"/>
</dbReference>
<dbReference type="InterPro" id="IPR050390">
    <property type="entry name" value="C5-Methyltransferase"/>
</dbReference>
<dbReference type="PANTHER" id="PTHR10629">
    <property type="entry name" value="CYTOSINE-SPECIFIC METHYLTRANSFERASE"/>
    <property type="match status" value="1"/>
</dbReference>
<dbReference type="REBASE" id="202709">
    <property type="entry name" value="M.MspPH06ORF6750P"/>
</dbReference>
<dbReference type="InterPro" id="IPR001525">
    <property type="entry name" value="C5_MeTfrase"/>
</dbReference>
<dbReference type="AlphaFoldDB" id="A0A1Y0BZK0"/>
<dbReference type="InterPro" id="IPR029063">
    <property type="entry name" value="SAM-dependent_MTases_sf"/>
</dbReference>
<comment type="catalytic activity">
    <reaction evidence="7">
        <text>a 2'-deoxycytidine in DNA + S-adenosyl-L-methionine = a 5-methyl-2'-deoxycytidine in DNA + S-adenosyl-L-homocysteine + H(+)</text>
        <dbReference type="Rhea" id="RHEA:13681"/>
        <dbReference type="Rhea" id="RHEA-COMP:11369"/>
        <dbReference type="Rhea" id="RHEA-COMP:11370"/>
        <dbReference type="ChEBI" id="CHEBI:15378"/>
        <dbReference type="ChEBI" id="CHEBI:57856"/>
        <dbReference type="ChEBI" id="CHEBI:59789"/>
        <dbReference type="ChEBI" id="CHEBI:85452"/>
        <dbReference type="ChEBI" id="CHEBI:85454"/>
        <dbReference type="EC" id="2.1.1.37"/>
    </reaction>
</comment>
<dbReference type="GO" id="GO:0003677">
    <property type="term" value="F:DNA binding"/>
    <property type="evidence" value="ECO:0007669"/>
    <property type="project" value="TreeGrafter"/>
</dbReference>
<gene>
    <name evidence="8" type="ORF">BTO20_06750</name>
</gene>
<dbReference type="Gene3D" id="3.40.50.150">
    <property type="entry name" value="Vaccinia Virus protein VP39"/>
    <property type="match status" value="1"/>
</dbReference>
<evidence type="ECO:0000256" key="7">
    <source>
        <dbReference type="RuleBase" id="RU000417"/>
    </source>
</evidence>
<proteinExistence type="inferred from homology"/>
<dbReference type="GO" id="GO:0003886">
    <property type="term" value="F:DNA (cytosine-5-)-methyltransferase activity"/>
    <property type="evidence" value="ECO:0007669"/>
    <property type="project" value="UniProtKB-EC"/>
</dbReference>
<evidence type="ECO:0000256" key="2">
    <source>
        <dbReference type="ARBA" id="ARBA00022679"/>
    </source>
</evidence>
<evidence type="ECO:0000256" key="4">
    <source>
        <dbReference type="ARBA" id="ARBA00022747"/>
    </source>
</evidence>
<accession>A0A1Y0BZK0</accession>
<dbReference type="Gene3D" id="3.90.120.10">
    <property type="entry name" value="DNA Methylase, subunit A, domain 2"/>
    <property type="match status" value="1"/>
</dbReference>
<evidence type="ECO:0000313" key="9">
    <source>
        <dbReference type="Proteomes" id="UP000195331"/>
    </source>
</evidence>
<keyword evidence="2 5" id="KW-0808">Transferase</keyword>
<dbReference type="KEGG" id="mdx:BTO20_06750"/>
<evidence type="ECO:0000256" key="3">
    <source>
        <dbReference type="ARBA" id="ARBA00022691"/>
    </source>
</evidence>
<organism evidence="8 9">
    <name type="scientific">Mycobacterium dioxanotrophicus</name>
    <dbReference type="NCBI Taxonomy" id="482462"/>
    <lineage>
        <taxon>Bacteria</taxon>
        <taxon>Bacillati</taxon>
        <taxon>Actinomycetota</taxon>
        <taxon>Actinomycetes</taxon>
        <taxon>Mycobacteriales</taxon>
        <taxon>Mycobacteriaceae</taxon>
        <taxon>Mycobacterium</taxon>
    </lineage>
</organism>
<evidence type="ECO:0000313" key="8">
    <source>
        <dbReference type="EMBL" id="ART68322.1"/>
    </source>
</evidence>
<dbReference type="PANTHER" id="PTHR10629:SF52">
    <property type="entry name" value="DNA (CYTOSINE-5)-METHYLTRANSFERASE 1"/>
    <property type="match status" value="1"/>
</dbReference>
<feature type="active site" evidence="5">
    <location>
        <position position="86"/>
    </location>
</feature>
<name>A0A1Y0BZK0_9MYCO</name>
<evidence type="ECO:0000256" key="1">
    <source>
        <dbReference type="ARBA" id="ARBA00022603"/>
    </source>
</evidence>
<keyword evidence="4" id="KW-0680">Restriction system</keyword>
<comment type="similarity">
    <text evidence="5 6">Belongs to the class I-like SAM-binding methyltransferase superfamily. C5-methyltransferase family.</text>
</comment>
<sequence>MKKGAIVPTIRAIDLFCGVGGLTHGLAKAGIDVVAGVDIEPACKYPYEENNKAKFIERDVNELSAADVSEMIHGGDISMIAGCAPCQPFSTYSRSGRSKKRGDDWQLVETFGRLVKEVQPELVTMENVPQLLDHPVFDQFLGSLENYSVEWSVIQATRVGIPQTRKRLVLIASKLGADGLALPQDEQKPKTVRGAIGRLRPIKAGESDPHDRLHVASRLSDTNLERIRHSKPGGTWRDWPEELQAACHRRSTGATYPSVYGRMSWDEASPTITTQCFGYGNGRFGHPEQDRAISLREAAILQTFPPRYKFVRPGEPVRFSVLGRLIGNAVPVRLGEVVGETVVAHAMRSTLHHR</sequence>
<dbReference type="OrthoDB" id="9813719at2"/>
<dbReference type="PROSITE" id="PS51679">
    <property type="entry name" value="SAM_MT_C5"/>
    <property type="match status" value="1"/>
</dbReference>
<dbReference type="EC" id="2.1.1.37" evidence="7"/>
<protein>
    <recommendedName>
        <fullName evidence="7">Cytosine-specific methyltransferase</fullName>
        <ecNumber evidence="7">2.1.1.37</ecNumber>
    </recommendedName>
</protein>
<reference evidence="8 9" key="1">
    <citation type="submission" date="2017-04" db="EMBL/GenBank/DDBJ databases">
        <title>Whole Genome Sequence of 1,4-Dioxane Degrading Bacterium Mycobacterium dioxanotrophicus PH-06.</title>
        <authorList>
            <person name="He Y."/>
        </authorList>
    </citation>
    <scope>NUCLEOTIDE SEQUENCE [LARGE SCALE GENOMIC DNA]</scope>
    <source>
        <strain evidence="8 9">PH-06</strain>
    </source>
</reference>
<dbReference type="GO" id="GO:0032259">
    <property type="term" value="P:methylation"/>
    <property type="evidence" value="ECO:0007669"/>
    <property type="project" value="UniProtKB-KW"/>
</dbReference>
<evidence type="ECO:0000256" key="6">
    <source>
        <dbReference type="RuleBase" id="RU000416"/>
    </source>
</evidence>
<keyword evidence="1 5" id="KW-0489">Methyltransferase</keyword>
<dbReference type="RefSeq" id="WP_087074438.1">
    <property type="nucleotide sequence ID" value="NZ_CP020809.1"/>
</dbReference>
<dbReference type="GO" id="GO:0044027">
    <property type="term" value="P:negative regulation of gene expression via chromosomal CpG island methylation"/>
    <property type="evidence" value="ECO:0007669"/>
    <property type="project" value="TreeGrafter"/>
</dbReference>
<dbReference type="PRINTS" id="PR00105">
    <property type="entry name" value="C5METTRFRASE"/>
</dbReference>
<dbReference type="GO" id="GO:0009307">
    <property type="term" value="P:DNA restriction-modification system"/>
    <property type="evidence" value="ECO:0007669"/>
    <property type="project" value="UniProtKB-KW"/>
</dbReference>
<keyword evidence="9" id="KW-1185">Reference proteome</keyword>
<dbReference type="PROSITE" id="PS00095">
    <property type="entry name" value="C5_MTASE_2"/>
    <property type="match status" value="1"/>
</dbReference>
<dbReference type="InterPro" id="IPR018117">
    <property type="entry name" value="C5_DNA_meth_AS"/>
</dbReference>
<dbReference type="SUPFAM" id="SSF53335">
    <property type="entry name" value="S-adenosyl-L-methionine-dependent methyltransferases"/>
    <property type="match status" value="1"/>
</dbReference>
<dbReference type="Pfam" id="PF00145">
    <property type="entry name" value="DNA_methylase"/>
    <property type="match status" value="1"/>
</dbReference>
<keyword evidence="3 5" id="KW-0949">S-adenosyl-L-methionine</keyword>
<dbReference type="InterPro" id="IPR031303">
    <property type="entry name" value="C5_meth_CS"/>
</dbReference>
<evidence type="ECO:0000256" key="5">
    <source>
        <dbReference type="PROSITE-ProRule" id="PRU01016"/>
    </source>
</evidence>
<dbReference type="EMBL" id="CP020809">
    <property type="protein sequence ID" value="ART68322.1"/>
    <property type="molecule type" value="Genomic_DNA"/>
</dbReference>
<dbReference type="Proteomes" id="UP000195331">
    <property type="component" value="Chromosome"/>
</dbReference>